<accession>A0ABP6RU02</accession>
<gene>
    <name evidence="1" type="ORF">GCM10020366_38250</name>
</gene>
<evidence type="ECO:0000313" key="1">
    <source>
        <dbReference type="EMBL" id="GAA3360002.1"/>
    </source>
</evidence>
<dbReference type="Proteomes" id="UP001500483">
    <property type="component" value="Unassembled WGS sequence"/>
</dbReference>
<comment type="caution">
    <text evidence="1">The sequence shown here is derived from an EMBL/GenBank/DDBJ whole genome shotgun (WGS) entry which is preliminary data.</text>
</comment>
<protein>
    <submittedName>
        <fullName evidence="1">Uncharacterized protein</fullName>
    </submittedName>
</protein>
<proteinExistence type="predicted"/>
<organism evidence="1 2">
    <name type="scientific">Saccharopolyspora gregorii</name>
    <dbReference type="NCBI Taxonomy" id="33914"/>
    <lineage>
        <taxon>Bacteria</taxon>
        <taxon>Bacillati</taxon>
        <taxon>Actinomycetota</taxon>
        <taxon>Actinomycetes</taxon>
        <taxon>Pseudonocardiales</taxon>
        <taxon>Pseudonocardiaceae</taxon>
        <taxon>Saccharopolyspora</taxon>
    </lineage>
</organism>
<name>A0ABP6RU02_9PSEU</name>
<evidence type="ECO:0000313" key="2">
    <source>
        <dbReference type="Proteomes" id="UP001500483"/>
    </source>
</evidence>
<dbReference type="EMBL" id="BAAAYK010000038">
    <property type="protein sequence ID" value="GAA3360002.1"/>
    <property type="molecule type" value="Genomic_DNA"/>
</dbReference>
<sequence>MVAGYLTTAGLAVPVDEGRASVLAGWDPDATCWLTTPPRIASGTRWACSNGTDWRPTGERGG</sequence>
<dbReference type="RefSeq" id="WP_344928408.1">
    <property type="nucleotide sequence ID" value="NZ_BAAAYK010000038.1"/>
</dbReference>
<reference evidence="2" key="1">
    <citation type="journal article" date="2019" name="Int. J. Syst. Evol. Microbiol.">
        <title>The Global Catalogue of Microorganisms (GCM) 10K type strain sequencing project: providing services to taxonomists for standard genome sequencing and annotation.</title>
        <authorList>
            <consortium name="The Broad Institute Genomics Platform"/>
            <consortium name="The Broad Institute Genome Sequencing Center for Infectious Disease"/>
            <person name="Wu L."/>
            <person name="Ma J."/>
        </authorList>
    </citation>
    <scope>NUCLEOTIDE SEQUENCE [LARGE SCALE GENOMIC DNA]</scope>
    <source>
        <strain evidence="2">JCM 9687</strain>
    </source>
</reference>
<keyword evidence="2" id="KW-1185">Reference proteome</keyword>